<feature type="transmembrane region" description="Helical" evidence="1">
    <location>
        <begin position="50"/>
        <end position="69"/>
    </location>
</feature>
<keyword evidence="1" id="KW-1133">Transmembrane helix</keyword>
<keyword evidence="3" id="KW-1185">Reference proteome</keyword>
<dbReference type="Proteomes" id="UP000611723">
    <property type="component" value="Unassembled WGS sequence"/>
</dbReference>
<dbReference type="RefSeq" id="WP_201430812.1">
    <property type="nucleotide sequence ID" value="NZ_JAEQBW010000003.1"/>
</dbReference>
<organism evidence="2 3">
    <name type="scientific">Marivirga aurantiaca</name>
    <dbReference type="NCBI Taxonomy" id="2802615"/>
    <lineage>
        <taxon>Bacteria</taxon>
        <taxon>Pseudomonadati</taxon>
        <taxon>Bacteroidota</taxon>
        <taxon>Cytophagia</taxon>
        <taxon>Cytophagales</taxon>
        <taxon>Marivirgaceae</taxon>
        <taxon>Marivirga</taxon>
    </lineage>
</organism>
<evidence type="ECO:0000313" key="2">
    <source>
        <dbReference type="EMBL" id="MBK6265134.1"/>
    </source>
</evidence>
<comment type="caution">
    <text evidence="2">The sequence shown here is derived from an EMBL/GenBank/DDBJ whole genome shotgun (WGS) entry which is preliminary data.</text>
</comment>
<dbReference type="AlphaFoldDB" id="A0A935C7W2"/>
<evidence type="ECO:0000256" key="1">
    <source>
        <dbReference type="SAM" id="Phobius"/>
    </source>
</evidence>
<name>A0A935C7W2_9BACT</name>
<evidence type="ECO:0000313" key="3">
    <source>
        <dbReference type="Proteomes" id="UP000611723"/>
    </source>
</evidence>
<proteinExistence type="predicted"/>
<keyword evidence="1" id="KW-0472">Membrane</keyword>
<reference evidence="2" key="1">
    <citation type="submission" date="2021-01" db="EMBL/GenBank/DDBJ databases">
        <title>Marivirga aurantiaca sp. nov., isolated from intertidal surface sediments.</title>
        <authorList>
            <person name="Zhang M."/>
        </authorList>
    </citation>
    <scope>NUCLEOTIDE SEQUENCE</scope>
    <source>
        <strain evidence="2">S37H4</strain>
    </source>
</reference>
<gene>
    <name evidence="2" type="ORF">JKA74_08800</name>
</gene>
<sequence>MKDLIAREFLFFFVALIVALPVGFLFLYMLHVEPAGASMSADEKVLEMDLLFIGGLLGFVGVYLARLTVWGVKQLLISN</sequence>
<dbReference type="EMBL" id="JAEQBW010000003">
    <property type="protein sequence ID" value="MBK6265134.1"/>
    <property type="molecule type" value="Genomic_DNA"/>
</dbReference>
<accession>A0A935C7W2</accession>
<protein>
    <submittedName>
        <fullName evidence="2">Uncharacterized protein</fullName>
    </submittedName>
</protein>
<keyword evidence="1" id="KW-0812">Transmembrane</keyword>
<feature type="transmembrane region" description="Helical" evidence="1">
    <location>
        <begin position="9"/>
        <end position="30"/>
    </location>
</feature>